<dbReference type="GO" id="GO:0008830">
    <property type="term" value="F:dTDP-4-dehydrorhamnose 3,5-epimerase activity"/>
    <property type="evidence" value="ECO:0007669"/>
    <property type="project" value="UniProtKB-UniRule"/>
</dbReference>
<dbReference type="Gene3D" id="2.60.120.10">
    <property type="entry name" value="Jelly Rolls"/>
    <property type="match status" value="1"/>
</dbReference>
<evidence type="ECO:0000256" key="3">
    <source>
        <dbReference type="ARBA" id="ARBA00012098"/>
    </source>
</evidence>
<evidence type="ECO:0000256" key="7">
    <source>
        <dbReference type="RuleBase" id="RU364069"/>
    </source>
</evidence>
<dbReference type="InterPro" id="IPR011051">
    <property type="entry name" value="RmlC_Cupin_sf"/>
</dbReference>
<protein>
    <recommendedName>
        <fullName evidence="4 7">dTDP-4-dehydrorhamnose 3,5-epimerase</fullName>
        <ecNumber evidence="3 7">5.1.3.13</ecNumber>
    </recommendedName>
    <alternativeName>
        <fullName evidence="7">Thymidine diphospho-4-keto-rhamnose 3,5-epimerase</fullName>
    </alternativeName>
</protein>
<feature type="site" description="Participates in a stacking interaction with the thymidine ring of dTDP-4-oxo-6-deoxyglucose" evidence="6">
    <location>
        <position position="136"/>
    </location>
</feature>
<dbReference type="InterPro" id="IPR014710">
    <property type="entry name" value="RmlC-like_jellyroll"/>
</dbReference>
<evidence type="ECO:0000256" key="5">
    <source>
        <dbReference type="PIRSR" id="PIRSR600888-1"/>
    </source>
</evidence>
<comment type="catalytic activity">
    <reaction evidence="1 7">
        <text>dTDP-4-dehydro-6-deoxy-alpha-D-glucose = dTDP-4-dehydro-beta-L-rhamnose</text>
        <dbReference type="Rhea" id="RHEA:16969"/>
        <dbReference type="ChEBI" id="CHEBI:57649"/>
        <dbReference type="ChEBI" id="CHEBI:62830"/>
        <dbReference type="EC" id="5.1.3.13"/>
    </reaction>
</comment>
<accession>A0A9X2WDH4</accession>
<feature type="active site" description="Proton acceptor" evidence="5">
    <location>
        <position position="61"/>
    </location>
</feature>
<evidence type="ECO:0000256" key="2">
    <source>
        <dbReference type="ARBA" id="ARBA00001997"/>
    </source>
</evidence>
<evidence type="ECO:0000256" key="4">
    <source>
        <dbReference type="ARBA" id="ARBA00019595"/>
    </source>
</evidence>
<comment type="pathway">
    <text evidence="7">Carbohydrate biosynthesis; dTDP-L-rhamnose biosynthesis.</text>
</comment>
<sequence length="180" mass="20882">MLTPSSVFNDVYIIEPRVYEDERGFFMETFRQEWLDDLTGGAAFVQDNHSASHQGVLRGLHYQLEQPQGKLVRVVAGRVFDVIVDMRRTSPTFGRWQGFELSADNRHQLWVPPGFAHGFYTLSERAECLYRCTGYFHAQSERILRWDDADLAIRWPLQGEPKLSEKDARGSSFKQADYFV</sequence>
<reference evidence="8" key="2">
    <citation type="submission" date="2022-08" db="EMBL/GenBank/DDBJ databases">
        <authorList>
            <person name="Dong C."/>
        </authorList>
    </citation>
    <scope>NUCLEOTIDE SEQUENCE</scope>
    <source>
        <strain evidence="8">59MF3M-4</strain>
    </source>
</reference>
<name>A0A9X2WDH4_9GAMM</name>
<proteinExistence type="inferred from homology"/>
<dbReference type="EC" id="5.1.3.13" evidence="3 7"/>
<organism evidence="8 9">
    <name type="scientific">Thalassolituus pacificus</name>
    <dbReference type="NCBI Taxonomy" id="2975440"/>
    <lineage>
        <taxon>Bacteria</taxon>
        <taxon>Pseudomonadati</taxon>
        <taxon>Pseudomonadota</taxon>
        <taxon>Gammaproteobacteria</taxon>
        <taxon>Oceanospirillales</taxon>
        <taxon>Oceanospirillaceae</taxon>
        <taxon>Thalassolituus</taxon>
    </lineage>
</organism>
<gene>
    <name evidence="8" type="primary">rfbC</name>
    <name evidence="8" type="ORF">NYR02_05115</name>
</gene>
<comment type="caution">
    <text evidence="8">The sequence shown here is derived from an EMBL/GenBank/DDBJ whole genome shotgun (WGS) entry which is preliminary data.</text>
</comment>
<dbReference type="GO" id="GO:0019305">
    <property type="term" value="P:dTDP-rhamnose biosynthetic process"/>
    <property type="evidence" value="ECO:0007669"/>
    <property type="project" value="UniProtKB-UniRule"/>
</dbReference>
<dbReference type="EMBL" id="JAOANI010000014">
    <property type="protein sequence ID" value="MCT7358401.1"/>
    <property type="molecule type" value="Genomic_DNA"/>
</dbReference>
<evidence type="ECO:0000313" key="8">
    <source>
        <dbReference type="EMBL" id="MCT7358401.1"/>
    </source>
</evidence>
<evidence type="ECO:0000256" key="1">
    <source>
        <dbReference type="ARBA" id="ARBA00001298"/>
    </source>
</evidence>
<dbReference type="NCBIfam" id="TIGR01221">
    <property type="entry name" value="rmlC"/>
    <property type="match status" value="1"/>
</dbReference>
<keyword evidence="7 8" id="KW-0413">Isomerase</keyword>
<dbReference type="Proteomes" id="UP001147830">
    <property type="component" value="Unassembled WGS sequence"/>
</dbReference>
<dbReference type="InterPro" id="IPR000888">
    <property type="entry name" value="RmlC-like"/>
</dbReference>
<dbReference type="CDD" id="cd00438">
    <property type="entry name" value="cupin_RmlC"/>
    <property type="match status" value="1"/>
</dbReference>
<comment type="function">
    <text evidence="2 7">Catalyzes the epimerization of the C3' and C5'positions of dTDP-6-deoxy-D-xylo-4-hexulose, forming dTDP-6-deoxy-L-lyxo-4-hexulose.</text>
</comment>
<dbReference type="AlphaFoldDB" id="A0A9X2WDH4"/>
<comment type="similarity">
    <text evidence="7">Belongs to the dTDP-4-dehydrorhamnose 3,5-epimerase family.</text>
</comment>
<keyword evidence="9" id="KW-1185">Reference proteome</keyword>
<feature type="active site" description="Proton donor" evidence="5">
    <location>
        <position position="130"/>
    </location>
</feature>
<dbReference type="PANTHER" id="PTHR21047:SF2">
    <property type="entry name" value="THYMIDINE DIPHOSPHO-4-KETO-RHAMNOSE 3,5-EPIMERASE"/>
    <property type="match status" value="1"/>
</dbReference>
<dbReference type="PANTHER" id="PTHR21047">
    <property type="entry name" value="DTDP-6-DEOXY-D-GLUCOSE-3,5 EPIMERASE"/>
    <property type="match status" value="1"/>
</dbReference>
<reference evidence="8" key="1">
    <citation type="journal article" date="2022" name="Front. Microbiol.">
        <title>Genome-based taxonomic rearrangement of Oceanobacter-related bacteria including the description of Thalassolituus hydrocarbonoclasticus sp. nov. and Thalassolituus pacificus sp. nov. and emended description of the genus Thalassolituus.</title>
        <authorList>
            <person name="Dong C."/>
            <person name="Wei L."/>
            <person name="Wang J."/>
            <person name="Lai Q."/>
            <person name="Huang Z."/>
            <person name="Shao Z."/>
        </authorList>
    </citation>
    <scope>NUCLEOTIDE SEQUENCE</scope>
    <source>
        <strain evidence="8">59MF3M-4</strain>
    </source>
</reference>
<comment type="subunit">
    <text evidence="7">Homodimer.</text>
</comment>
<evidence type="ECO:0000313" key="9">
    <source>
        <dbReference type="Proteomes" id="UP001147830"/>
    </source>
</evidence>
<evidence type="ECO:0000256" key="6">
    <source>
        <dbReference type="PIRSR" id="PIRSR600888-3"/>
    </source>
</evidence>
<dbReference type="GO" id="GO:0000271">
    <property type="term" value="P:polysaccharide biosynthetic process"/>
    <property type="evidence" value="ECO:0007669"/>
    <property type="project" value="TreeGrafter"/>
</dbReference>
<dbReference type="RefSeq" id="WP_260975317.1">
    <property type="nucleotide sequence ID" value="NZ_JAOANI010000014.1"/>
</dbReference>
<dbReference type="Pfam" id="PF00908">
    <property type="entry name" value="dTDP_sugar_isom"/>
    <property type="match status" value="1"/>
</dbReference>
<dbReference type="SUPFAM" id="SSF51182">
    <property type="entry name" value="RmlC-like cupins"/>
    <property type="match status" value="1"/>
</dbReference>
<dbReference type="GO" id="GO:0005829">
    <property type="term" value="C:cytosol"/>
    <property type="evidence" value="ECO:0007669"/>
    <property type="project" value="TreeGrafter"/>
</dbReference>